<dbReference type="GO" id="GO:0008999">
    <property type="term" value="F:protein-N-terminal-alanine acetyltransferase activity"/>
    <property type="evidence" value="ECO:0007669"/>
    <property type="project" value="TreeGrafter"/>
</dbReference>
<dbReference type="AlphaFoldDB" id="A0A553HPS7"/>
<evidence type="ECO:0000259" key="2">
    <source>
        <dbReference type="Pfam" id="PF13302"/>
    </source>
</evidence>
<organism evidence="3 4">
    <name type="scientific">Xylaria flabelliformis</name>
    <dbReference type="NCBI Taxonomy" id="2512241"/>
    <lineage>
        <taxon>Eukaryota</taxon>
        <taxon>Fungi</taxon>
        <taxon>Dikarya</taxon>
        <taxon>Ascomycota</taxon>
        <taxon>Pezizomycotina</taxon>
        <taxon>Sordariomycetes</taxon>
        <taxon>Xylariomycetidae</taxon>
        <taxon>Xylariales</taxon>
        <taxon>Xylariaceae</taxon>
        <taxon>Xylaria</taxon>
    </lineage>
</organism>
<evidence type="ECO:0000313" key="4">
    <source>
        <dbReference type="Proteomes" id="UP000319160"/>
    </source>
</evidence>
<dbReference type="Gene3D" id="3.40.630.30">
    <property type="match status" value="1"/>
</dbReference>
<dbReference type="EMBL" id="VFLP01000060">
    <property type="protein sequence ID" value="TRX89964.1"/>
    <property type="molecule type" value="Genomic_DNA"/>
</dbReference>
<keyword evidence="4" id="KW-1185">Reference proteome</keyword>
<proteinExistence type="predicted"/>
<dbReference type="PANTHER" id="PTHR43441">
    <property type="entry name" value="RIBOSOMAL-PROTEIN-SERINE ACETYLTRANSFERASE"/>
    <property type="match status" value="1"/>
</dbReference>
<accession>A0A553HPS7</accession>
<feature type="domain" description="N-acetyltransferase" evidence="2">
    <location>
        <begin position="66"/>
        <end position="179"/>
    </location>
</feature>
<dbReference type="PANTHER" id="PTHR43441:SF2">
    <property type="entry name" value="FAMILY ACETYLTRANSFERASE, PUTATIVE (AFU_ORTHOLOGUE AFUA_7G00850)-RELATED"/>
    <property type="match status" value="1"/>
</dbReference>
<dbReference type="OrthoDB" id="41238at2759"/>
<dbReference type="SUPFAM" id="SSF55729">
    <property type="entry name" value="Acyl-CoA N-acyltransferases (Nat)"/>
    <property type="match status" value="1"/>
</dbReference>
<gene>
    <name evidence="3" type="ORF">FHL15_009065</name>
</gene>
<dbReference type="Pfam" id="PF13302">
    <property type="entry name" value="Acetyltransf_3"/>
    <property type="match status" value="1"/>
</dbReference>
<sequence length="239" mass="26862">MGSKEQRPVGSVVGQTPAPRPSPDTKLSGRYVTVVGMTDEHIVSLYPHISGEKNSYLWDYMMGGPFNELSEFRAAMEGQMNSPDLVLYAIIPTDQPTTPSGADNVIGCASYMNINLKNRSVEVGSVMFSPKLQKTPTATEAMYLMAKHAFEDLGYRRYEWKCNTLNSASQRAALRLGFTFEGIFRQHMIIKGRNRDTAWFAMIDGDWPGVRDAFDQWLDPSNFGKDGLQLRKLEDFRGK</sequence>
<dbReference type="InterPro" id="IPR000182">
    <property type="entry name" value="GNAT_dom"/>
</dbReference>
<dbReference type="InterPro" id="IPR051908">
    <property type="entry name" value="Ribosomal_N-acetyltransferase"/>
</dbReference>
<protein>
    <recommendedName>
        <fullName evidence="2">N-acetyltransferase domain-containing protein</fullName>
    </recommendedName>
</protein>
<evidence type="ECO:0000313" key="3">
    <source>
        <dbReference type="EMBL" id="TRX89964.1"/>
    </source>
</evidence>
<feature type="region of interest" description="Disordered" evidence="1">
    <location>
        <begin position="1"/>
        <end position="28"/>
    </location>
</feature>
<dbReference type="GO" id="GO:1990189">
    <property type="term" value="F:protein N-terminal-serine acetyltransferase activity"/>
    <property type="evidence" value="ECO:0007669"/>
    <property type="project" value="TreeGrafter"/>
</dbReference>
<comment type="caution">
    <text evidence="3">The sequence shown here is derived from an EMBL/GenBank/DDBJ whole genome shotgun (WGS) entry which is preliminary data.</text>
</comment>
<dbReference type="FunFam" id="3.40.630.30:FF:000047">
    <property type="entry name" value="Acetyltransferase, GNAT family"/>
    <property type="match status" value="1"/>
</dbReference>
<dbReference type="InterPro" id="IPR016181">
    <property type="entry name" value="Acyl_CoA_acyltransferase"/>
</dbReference>
<reference evidence="4" key="1">
    <citation type="submission" date="2019-06" db="EMBL/GenBank/DDBJ databases">
        <title>Draft genome sequence of the griseofulvin-producing fungus Xylaria cubensis strain G536.</title>
        <authorList>
            <person name="Mead M.E."/>
            <person name="Raja H.A."/>
            <person name="Steenwyk J.L."/>
            <person name="Knowles S.L."/>
            <person name="Oberlies N.H."/>
            <person name="Rokas A."/>
        </authorList>
    </citation>
    <scope>NUCLEOTIDE SEQUENCE [LARGE SCALE GENOMIC DNA]</scope>
    <source>
        <strain evidence="4">G536</strain>
    </source>
</reference>
<name>A0A553HPS7_9PEZI</name>
<dbReference type="Proteomes" id="UP000319160">
    <property type="component" value="Unassembled WGS sequence"/>
</dbReference>
<evidence type="ECO:0000256" key="1">
    <source>
        <dbReference type="SAM" id="MobiDB-lite"/>
    </source>
</evidence>